<keyword evidence="1" id="KW-1133">Transmembrane helix</keyword>
<keyword evidence="3" id="KW-1185">Reference proteome</keyword>
<feature type="transmembrane region" description="Helical" evidence="1">
    <location>
        <begin position="20"/>
        <end position="44"/>
    </location>
</feature>
<proteinExistence type="predicted"/>
<reference evidence="2 3" key="1">
    <citation type="submission" date="2024-05" db="EMBL/GenBank/DDBJ databases">
        <title>A draft genome resource for the thread blight pathogen Marasmius tenuissimus strain MS-2.</title>
        <authorList>
            <person name="Yulfo-Soto G.E."/>
            <person name="Baruah I.K."/>
            <person name="Amoako-Attah I."/>
            <person name="Bukari Y."/>
            <person name="Meinhardt L.W."/>
            <person name="Bailey B.A."/>
            <person name="Cohen S.P."/>
        </authorList>
    </citation>
    <scope>NUCLEOTIDE SEQUENCE [LARGE SCALE GENOMIC DNA]</scope>
    <source>
        <strain evidence="2 3">MS-2</strain>
    </source>
</reference>
<name>A0ABR2ZCJ4_9AGAR</name>
<organism evidence="2 3">
    <name type="scientific">Marasmius tenuissimus</name>
    <dbReference type="NCBI Taxonomy" id="585030"/>
    <lineage>
        <taxon>Eukaryota</taxon>
        <taxon>Fungi</taxon>
        <taxon>Dikarya</taxon>
        <taxon>Basidiomycota</taxon>
        <taxon>Agaricomycotina</taxon>
        <taxon>Agaricomycetes</taxon>
        <taxon>Agaricomycetidae</taxon>
        <taxon>Agaricales</taxon>
        <taxon>Marasmiineae</taxon>
        <taxon>Marasmiaceae</taxon>
        <taxon>Marasmius</taxon>
    </lineage>
</organism>
<evidence type="ECO:0000256" key="1">
    <source>
        <dbReference type="SAM" id="Phobius"/>
    </source>
</evidence>
<dbReference type="Proteomes" id="UP001437256">
    <property type="component" value="Unassembled WGS sequence"/>
</dbReference>
<gene>
    <name evidence="2" type="ORF">AAF712_013863</name>
</gene>
<keyword evidence="1" id="KW-0812">Transmembrane</keyword>
<comment type="caution">
    <text evidence="2">The sequence shown here is derived from an EMBL/GenBank/DDBJ whole genome shotgun (WGS) entry which is preliminary data.</text>
</comment>
<keyword evidence="1" id="KW-0472">Membrane</keyword>
<dbReference type="EMBL" id="JBBXMP010000229">
    <property type="protein sequence ID" value="KAL0059385.1"/>
    <property type="molecule type" value="Genomic_DNA"/>
</dbReference>
<feature type="transmembrane region" description="Helical" evidence="1">
    <location>
        <begin position="56"/>
        <end position="81"/>
    </location>
</feature>
<protein>
    <submittedName>
        <fullName evidence="2">Uncharacterized protein</fullName>
    </submittedName>
</protein>
<accession>A0ABR2ZCJ4</accession>
<sequence length="127" mass="14249">MARTVEQIVAPYTTVQTGVVQTVTTLSVLFLIYGIYIMLFGLAMRILLRRGTPSSGLYLGFTVSLFVLATVDNLFIVWGLIQDSTIIFNAIKTRNYSRLLNHLRHDRVKTALFTAENLGITAMKYVS</sequence>
<evidence type="ECO:0000313" key="3">
    <source>
        <dbReference type="Proteomes" id="UP001437256"/>
    </source>
</evidence>
<evidence type="ECO:0000313" key="2">
    <source>
        <dbReference type="EMBL" id="KAL0059385.1"/>
    </source>
</evidence>